<proteinExistence type="predicted"/>
<gene>
    <name evidence="3" type="ORF">OC842_004184</name>
</gene>
<keyword evidence="4" id="KW-1185">Reference proteome</keyword>
<accession>A0AAN6GCQ5</accession>
<dbReference type="Proteomes" id="UP001176521">
    <property type="component" value="Unassembled WGS sequence"/>
</dbReference>
<comment type="caution">
    <text evidence="3">The sequence shown here is derived from an EMBL/GenBank/DDBJ whole genome shotgun (WGS) entry which is preliminary data.</text>
</comment>
<reference evidence="3" key="1">
    <citation type="journal article" date="2023" name="PhytoFront">
        <title>Draft Genome Resources of Seven Strains of Tilletia horrida, Causal Agent of Kernel Smut of Rice.</title>
        <authorList>
            <person name="Khanal S."/>
            <person name="Antony Babu S."/>
            <person name="Zhou X.G."/>
        </authorList>
    </citation>
    <scope>NUCLEOTIDE SEQUENCE</scope>
    <source>
        <strain evidence="3">TX3</strain>
    </source>
</reference>
<evidence type="ECO:0000313" key="4">
    <source>
        <dbReference type="Proteomes" id="UP001176521"/>
    </source>
</evidence>
<feature type="transmembrane region" description="Helical" evidence="2">
    <location>
        <begin position="22"/>
        <end position="43"/>
    </location>
</feature>
<feature type="region of interest" description="Disordered" evidence="1">
    <location>
        <begin position="50"/>
        <end position="196"/>
    </location>
</feature>
<feature type="compositionally biased region" description="Basic and acidic residues" evidence="1">
    <location>
        <begin position="73"/>
        <end position="84"/>
    </location>
</feature>
<keyword evidence="2" id="KW-1133">Transmembrane helix</keyword>
<keyword evidence="2" id="KW-0812">Transmembrane</keyword>
<feature type="compositionally biased region" description="Polar residues" evidence="1">
    <location>
        <begin position="165"/>
        <end position="175"/>
    </location>
</feature>
<sequence>MFERRDGPAAPGTHAPDFITPLAYASLAIPVLFLVVAGFWIALRFGSSNLNPADMDMHSPEDEEDDGEDEEQQTERNHGDEKEGSSSARADRRRMQRAGADGTMQPLLEDDDEDEDDGLEAHDEKAGIDAAHRSASSDGTTDSLRKRSSFDHGPSGANDVAAAGGTQQRPAPQKTTRWKIQPGFSSTEPSLRKSQR</sequence>
<evidence type="ECO:0000313" key="3">
    <source>
        <dbReference type="EMBL" id="KAK0529610.1"/>
    </source>
</evidence>
<dbReference type="AlphaFoldDB" id="A0AAN6GCQ5"/>
<keyword evidence="2" id="KW-0472">Membrane</keyword>
<name>A0AAN6GCQ5_9BASI</name>
<dbReference type="EMBL" id="JAPDMQ010000238">
    <property type="protein sequence ID" value="KAK0529610.1"/>
    <property type="molecule type" value="Genomic_DNA"/>
</dbReference>
<evidence type="ECO:0000256" key="2">
    <source>
        <dbReference type="SAM" id="Phobius"/>
    </source>
</evidence>
<organism evidence="3 4">
    <name type="scientific">Tilletia horrida</name>
    <dbReference type="NCBI Taxonomy" id="155126"/>
    <lineage>
        <taxon>Eukaryota</taxon>
        <taxon>Fungi</taxon>
        <taxon>Dikarya</taxon>
        <taxon>Basidiomycota</taxon>
        <taxon>Ustilaginomycotina</taxon>
        <taxon>Exobasidiomycetes</taxon>
        <taxon>Tilletiales</taxon>
        <taxon>Tilletiaceae</taxon>
        <taxon>Tilletia</taxon>
    </lineage>
</organism>
<feature type="compositionally biased region" description="Acidic residues" evidence="1">
    <location>
        <begin position="61"/>
        <end position="72"/>
    </location>
</feature>
<feature type="compositionally biased region" description="Basic and acidic residues" evidence="1">
    <location>
        <begin position="119"/>
        <end position="132"/>
    </location>
</feature>
<evidence type="ECO:0000256" key="1">
    <source>
        <dbReference type="SAM" id="MobiDB-lite"/>
    </source>
</evidence>
<protein>
    <submittedName>
        <fullName evidence="3">Uncharacterized protein</fullName>
    </submittedName>
</protein>
<feature type="compositionally biased region" description="Acidic residues" evidence="1">
    <location>
        <begin position="108"/>
        <end position="118"/>
    </location>
</feature>